<comment type="caution">
    <text evidence="1">The sequence shown here is derived from an EMBL/GenBank/DDBJ whole genome shotgun (WGS) entry which is preliminary data.</text>
</comment>
<evidence type="ECO:0000313" key="2">
    <source>
        <dbReference type="Proteomes" id="UP001219525"/>
    </source>
</evidence>
<dbReference type="EMBL" id="JARJCW010000013">
    <property type="protein sequence ID" value="KAJ7217922.1"/>
    <property type="molecule type" value="Genomic_DNA"/>
</dbReference>
<organism evidence="1 2">
    <name type="scientific">Mycena pura</name>
    <dbReference type="NCBI Taxonomy" id="153505"/>
    <lineage>
        <taxon>Eukaryota</taxon>
        <taxon>Fungi</taxon>
        <taxon>Dikarya</taxon>
        <taxon>Basidiomycota</taxon>
        <taxon>Agaricomycotina</taxon>
        <taxon>Agaricomycetes</taxon>
        <taxon>Agaricomycetidae</taxon>
        <taxon>Agaricales</taxon>
        <taxon>Marasmiineae</taxon>
        <taxon>Mycenaceae</taxon>
        <taxon>Mycena</taxon>
    </lineage>
</organism>
<proteinExistence type="predicted"/>
<protein>
    <submittedName>
        <fullName evidence="1">Uncharacterized protein</fullName>
    </submittedName>
</protein>
<reference evidence="1" key="1">
    <citation type="submission" date="2023-03" db="EMBL/GenBank/DDBJ databases">
        <title>Massive genome expansion in bonnet fungi (Mycena s.s.) driven by repeated elements and novel gene families across ecological guilds.</title>
        <authorList>
            <consortium name="Lawrence Berkeley National Laboratory"/>
            <person name="Harder C.B."/>
            <person name="Miyauchi S."/>
            <person name="Viragh M."/>
            <person name="Kuo A."/>
            <person name="Thoen E."/>
            <person name="Andreopoulos B."/>
            <person name="Lu D."/>
            <person name="Skrede I."/>
            <person name="Drula E."/>
            <person name="Henrissat B."/>
            <person name="Morin E."/>
            <person name="Kohler A."/>
            <person name="Barry K."/>
            <person name="LaButti K."/>
            <person name="Morin E."/>
            <person name="Salamov A."/>
            <person name="Lipzen A."/>
            <person name="Mereny Z."/>
            <person name="Hegedus B."/>
            <person name="Baldrian P."/>
            <person name="Stursova M."/>
            <person name="Weitz H."/>
            <person name="Taylor A."/>
            <person name="Grigoriev I.V."/>
            <person name="Nagy L.G."/>
            <person name="Martin F."/>
            <person name="Kauserud H."/>
        </authorList>
    </citation>
    <scope>NUCLEOTIDE SEQUENCE</scope>
    <source>
        <strain evidence="1">9144</strain>
    </source>
</reference>
<evidence type="ECO:0000313" key="1">
    <source>
        <dbReference type="EMBL" id="KAJ7217922.1"/>
    </source>
</evidence>
<gene>
    <name evidence="1" type="ORF">GGX14DRAFT_318098</name>
</gene>
<feature type="non-terminal residue" evidence="1">
    <location>
        <position position="132"/>
    </location>
</feature>
<dbReference type="AlphaFoldDB" id="A0AAD6VP18"/>
<keyword evidence="2" id="KW-1185">Reference proteome</keyword>
<sequence>MDPAIPTRIDAIADGFVGMKLRVAGQVLAYDAYTGLVILRARGAAVALDVADCVSAWPARDREWLGEHLCTVTAVAYLERAPPELRVPALPRYVPAPRIVDGLVLRALLVAARTDLDLGLWQAGIEANNGEQ</sequence>
<dbReference type="Proteomes" id="UP001219525">
    <property type="component" value="Unassembled WGS sequence"/>
</dbReference>
<name>A0AAD6VP18_9AGAR</name>
<accession>A0AAD6VP18</accession>